<evidence type="ECO:0000313" key="2">
    <source>
        <dbReference type="EMBL" id="TQN47256.1"/>
    </source>
</evidence>
<sequence>MSTGDDPGSTAAFAQDHLTTLLRFLPRRDEAARAAAYDLGRRAFTSGISLIEVCRTHEDAVLAVMRDCPGPEQLAVASAGADLLLDLVAAYDMTHPGPDAATPSP</sequence>
<reference evidence="2 3" key="1">
    <citation type="submission" date="2019-06" db="EMBL/GenBank/DDBJ databases">
        <title>Sequencing the genomes of 1000 actinobacteria strains.</title>
        <authorList>
            <person name="Klenk H.-P."/>
        </authorList>
    </citation>
    <scope>NUCLEOTIDE SEQUENCE [LARGE SCALE GENOMIC DNA]</scope>
    <source>
        <strain evidence="2 3">DSM 21776</strain>
    </source>
</reference>
<dbReference type="InterPro" id="IPR014787">
    <property type="entry name" value="PSer_Pase_RsbU_N"/>
</dbReference>
<dbReference type="InterPro" id="IPR017944">
    <property type="entry name" value="KaiA/RbsU_helical_domain_sf"/>
</dbReference>
<dbReference type="RefSeq" id="WP_141819374.1">
    <property type="nucleotide sequence ID" value="NZ_BAAAQC010000005.1"/>
</dbReference>
<dbReference type="Proteomes" id="UP000320085">
    <property type="component" value="Unassembled WGS sequence"/>
</dbReference>
<name>A0A543PT77_9MICO</name>
<dbReference type="OrthoDB" id="5192927at2"/>
<feature type="domain" description="Phosphoserine phosphatase RsbU N-terminal" evidence="1">
    <location>
        <begin position="21"/>
        <end position="94"/>
    </location>
</feature>
<protein>
    <submittedName>
        <fullName evidence="2">Phosphoserine phosphatase RsbU-like protein</fullName>
    </submittedName>
</protein>
<organism evidence="2 3">
    <name type="scientific">Humibacillus xanthopallidus</name>
    <dbReference type="NCBI Taxonomy" id="412689"/>
    <lineage>
        <taxon>Bacteria</taxon>
        <taxon>Bacillati</taxon>
        <taxon>Actinomycetota</taxon>
        <taxon>Actinomycetes</taxon>
        <taxon>Micrococcales</taxon>
        <taxon>Intrasporangiaceae</taxon>
        <taxon>Humibacillus</taxon>
    </lineage>
</organism>
<evidence type="ECO:0000259" key="1">
    <source>
        <dbReference type="Pfam" id="PF08673"/>
    </source>
</evidence>
<dbReference type="Pfam" id="PF08673">
    <property type="entry name" value="RsbU_N"/>
    <property type="match status" value="1"/>
</dbReference>
<comment type="caution">
    <text evidence="2">The sequence shown here is derived from an EMBL/GenBank/DDBJ whole genome shotgun (WGS) entry which is preliminary data.</text>
</comment>
<dbReference type="AlphaFoldDB" id="A0A543PT77"/>
<evidence type="ECO:0000313" key="3">
    <source>
        <dbReference type="Proteomes" id="UP000320085"/>
    </source>
</evidence>
<gene>
    <name evidence="2" type="ORF">FHX52_0349</name>
</gene>
<accession>A0A543PT77</accession>
<proteinExistence type="predicted"/>
<dbReference type="EMBL" id="VFQF01000001">
    <property type="protein sequence ID" value="TQN47256.1"/>
    <property type="molecule type" value="Genomic_DNA"/>
</dbReference>
<dbReference type="Gene3D" id="1.10.1240.30">
    <property type="entry name" value="KaiA/RbsU domain"/>
    <property type="match status" value="1"/>
</dbReference>